<evidence type="ECO:0000313" key="3">
    <source>
        <dbReference type="Proteomes" id="UP000824262"/>
    </source>
</evidence>
<accession>A0A9D0ZDL9</accession>
<comment type="caution">
    <text evidence="2">The sequence shown here is derived from an EMBL/GenBank/DDBJ whole genome shotgun (WGS) entry which is preliminary data.</text>
</comment>
<dbReference type="EMBL" id="DVGA01000041">
    <property type="protein sequence ID" value="HIQ78400.1"/>
    <property type="molecule type" value="Genomic_DNA"/>
</dbReference>
<dbReference type="Proteomes" id="UP000824262">
    <property type="component" value="Unassembled WGS sequence"/>
</dbReference>
<organism evidence="2 3">
    <name type="scientific">Candidatus Scatomorpha intestinavium</name>
    <dbReference type="NCBI Taxonomy" id="2840922"/>
    <lineage>
        <taxon>Bacteria</taxon>
        <taxon>Bacillati</taxon>
        <taxon>Bacillota</taxon>
        <taxon>Clostridia</taxon>
        <taxon>Eubacteriales</taxon>
        <taxon>Candidatus Scatomorpha</taxon>
    </lineage>
</organism>
<evidence type="ECO:0000256" key="1">
    <source>
        <dbReference type="SAM" id="Phobius"/>
    </source>
</evidence>
<sequence length="393" mass="42449">MGRAGGILRASALVEVTGAEPERLLNALTDAGMGFSGVESLDGCTMRLTLRGGDLAAARSLAARCQCELRVVKRTGAPAFRRKIRRRVAFMAALSLCFAALSASSLFVWEIEVQGNERVSTGEILRALEDAGVGYGSFWPGWEADRIKNEVILSLPELSWVGVTVAGSRAAVEVRERVDRPELVDNDEPYAVTATETGIIVRMDVYMGSPQVKPGDAVLKGEELVSSLMSTPGGEARQVHAQADVTARTWYELTASAPLTETSRGGETRSYSRWALVIGKTRLNFYRDSGKMDIGRDKIISEYPLAVEGVFALPVKLIRETYTEYEAVDASAARAESEERLKAALTEELERRLGGAGEVVSTSFSAAESGGALHVTLRAECLQDIAEETPLLQ</sequence>
<dbReference type="InterPro" id="IPR010690">
    <property type="entry name" value="YqfD"/>
</dbReference>
<reference evidence="2" key="1">
    <citation type="submission" date="2020-10" db="EMBL/GenBank/DDBJ databases">
        <authorList>
            <person name="Gilroy R."/>
        </authorList>
    </citation>
    <scope>NUCLEOTIDE SEQUENCE</scope>
    <source>
        <strain evidence="2">ChiBcolR7-354</strain>
    </source>
</reference>
<feature type="transmembrane region" description="Helical" evidence="1">
    <location>
        <begin position="88"/>
        <end position="109"/>
    </location>
</feature>
<gene>
    <name evidence="2" type="ORF">IAB77_03980</name>
</gene>
<reference evidence="2" key="2">
    <citation type="journal article" date="2021" name="PeerJ">
        <title>Extensive microbial diversity within the chicken gut microbiome revealed by metagenomics and culture.</title>
        <authorList>
            <person name="Gilroy R."/>
            <person name="Ravi A."/>
            <person name="Getino M."/>
            <person name="Pursley I."/>
            <person name="Horton D.L."/>
            <person name="Alikhan N.F."/>
            <person name="Baker D."/>
            <person name="Gharbi K."/>
            <person name="Hall N."/>
            <person name="Watson M."/>
            <person name="Adriaenssens E.M."/>
            <person name="Foster-Nyarko E."/>
            <person name="Jarju S."/>
            <person name="Secka A."/>
            <person name="Antonio M."/>
            <person name="Oren A."/>
            <person name="Chaudhuri R.R."/>
            <person name="La Ragione R."/>
            <person name="Hildebrand F."/>
            <person name="Pallen M.J."/>
        </authorList>
    </citation>
    <scope>NUCLEOTIDE SEQUENCE</scope>
    <source>
        <strain evidence="2">ChiBcolR7-354</strain>
    </source>
</reference>
<keyword evidence="1" id="KW-0812">Transmembrane</keyword>
<proteinExistence type="predicted"/>
<name>A0A9D0ZDL9_9FIRM</name>
<evidence type="ECO:0000313" key="2">
    <source>
        <dbReference type="EMBL" id="HIQ78400.1"/>
    </source>
</evidence>
<dbReference type="Pfam" id="PF06898">
    <property type="entry name" value="YqfD"/>
    <property type="match status" value="1"/>
</dbReference>
<keyword evidence="1" id="KW-0472">Membrane</keyword>
<dbReference type="AlphaFoldDB" id="A0A9D0ZDL9"/>
<keyword evidence="1" id="KW-1133">Transmembrane helix</keyword>
<protein>
    <submittedName>
        <fullName evidence="2">Sporulation protein YqfD</fullName>
    </submittedName>
</protein>